<dbReference type="SMART" id="SM00926">
    <property type="entry name" value="Molybdop_Fe4S4"/>
    <property type="match status" value="1"/>
</dbReference>
<dbReference type="PANTHER" id="PTHR43105">
    <property type="entry name" value="RESPIRATORY NITRATE REDUCTASE"/>
    <property type="match status" value="1"/>
</dbReference>
<dbReference type="Pfam" id="PF00384">
    <property type="entry name" value="Molybdopterin"/>
    <property type="match status" value="1"/>
</dbReference>
<evidence type="ECO:0000256" key="4">
    <source>
        <dbReference type="ARBA" id="ARBA00022723"/>
    </source>
</evidence>
<dbReference type="GO" id="GO:0016020">
    <property type="term" value="C:membrane"/>
    <property type="evidence" value="ECO:0007669"/>
    <property type="project" value="TreeGrafter"/>
</dbReference>
<dbReference type="InterPro" id="IPR027467">
    <property type="entry name" value="MopterinOxRdtase_cofactor_BS"/>
</dbReference>
<evidence type="ECO:0000256" key="3">
    <source>
        <dbReference type="ARBA" id="ARBA00022505"/>
    </source>
</evidence>
<dbReference type="EMBL" id="UAWQ01000011">
    <property type="protein sequence ID" value="SQC43105.1"/>
    <property type="molecule type" value="Genomic_DNA"/>
</dbReference>
<dbReference type="SUPFAM" id="SSF53706">
    <property type="entry name" value="Formate dehydrogenase/DMSO reductase, domains 1-3"/>
    <property type="match status" value="1"/>
</dbReference>
<keyword evidence="4" id="KW-0479">Metal-binding</keyword>
<dbReference type="AlphaFoldDB" id="A0A2X3FAS3"/>
<dbReference type="InterPro" id="IPR050123">
    <property type="entry name" value="Prok_molybdopt-oxidoreductase"/>
</dbReference>
<evidence type="ECO:0000256" key="2">
    <source>
        <dbReference type="ARBA" id="ARBA00022485"/>
    </source>
</evidence>
<accession>A0A2X3FAS3</accession>
<evidence type="ECO:0000256" key="7">
    <source>
        <dbReference type="SAM" id="MobiDB-lite"/>
    </source>
</evidence>
<dbReference type="GO" id="GO:0051539">
    <property type="term" value="F:4 iron, 4 sulfur cluster binding"/>
    <property type="evidence" value="ECO:0007669"/>
    <property type="project" value="UniProtKB-KW"/>
</dbReference>
<dbReference type="GO" id="GO:0016491">
    <property type="term" value="F:oxidoreductase activity"/>
    <property type="evidence" value="ECO:0007669"/>
    <property type="project" value="UniProtKB-KW"/>
</dbReference>
<gene>
    <name evidence="9" type="primary">narZ_1</name>
    <name evidence="9" type="ORF">NCTC13465_01582</name>
</gene>
<keyword evidence="2" id="KW-0004">4Fe-4S</keyword>
<evidence type="ECO:0000313" key="10">
    <source>
        <dbReference type="Proteomes" id="UP000251721"/>
    </source>
</evidence>
<feature type="region of interest" description="Disordered" evidence="7">
    <location>
        <begin position="301"/>
        <end position="321"/>
    </location>
</feature>
<keyword evidence="6" id="KW-0411">Iron-sulfur</keyword>
<organism evidence="9 10">
    <name type="scientific">Klebsiella pneumoniae</name>
    <dbReference type="NCBI Taxonomy" id="573"/>
    <lineage>
        <taxon>Bacteria</taxon>
        <taxon>Pseudomonadati</taxon>
        <taxon>Pseudomonadota</taxon>
        <taxon>Gammaproteobacteria</taxon>
        <taxon>Enterobacterales</taxon>
        <taxon>Enterobacteriaceae</taxon>
        <taxon>Klebsiella/Raoultella group</taxon>
        <taxon>Klebsiella</taxon>
        <taxon>Klebsiella pneumoniae complex</taxon>
    </lineage>
</organism>
<dbReference type="FunFam" id="4.10.1200.10:FF:000001">
    <property type="entry name" value="Respiratory nitrate reductase subunit alpha"/>
    <property type="match status" value="1"/>
</dbReference>
<dbReference type="Gene3D" id="3.40.50.12440">
    <property type="match status" value="1"/>
</dbReference>
<dbReference type="PANTHER" id="PTHR43105:SF2">
    <property type="entry name" value="RESPIRATORY NITRATE REDUCTASE 2 ALPHA CHAIN"/>
    <property type="match status" value="1"/>
</dbReference>
<sequence length="321" mass="36664">MSKLLDRFRYFKQKGETFANGHGQVYNNNRDWEDSYRQRWQFDKIVRSTHGVNCTGSCSWKIYVKNGLVTWETQQTDYPRTRPDLPNHEPRGCPRGASYSWYLYSANRLKYPLARKRLIELWREALAQHPDPVLAWDSIMQDPAKTRSYKAARGKGGFVRSSWKELNQLIAAANVWTIKHYGPDRVAGFSPIPAMSMVSYAAGTRYLSLIGGTCLSFYDWYCDLPPASPMTWGEQTDVPESADWYNSSYIIAWGSNVPQTRTPDAHFFTEVRYKGTKTIAITPDYSEVAKLCDQVAGAEARHRQRAGDGHGPCDPQSLPPR</sequence>
<keyword evidence="3" id="KW-0500">Molybdenum</keyword>
<dbReference type="InterPro" id="IPR006963">
    <property type="entry name" value="Mopterin_OxRdtase_4Fe-4S_dom"/>
</dbReference>
<dbReference type="InterPro" id="IPR044906">
    <property type="entry name" value="Nitr_red_alph_N_sf"/>
</dbReference>
<dbReference type="Pfam" id="PF14710">
    <property type="entry name" value="Nitr_red_alph_N"/>
    <property type="match status" value="1"/>
</dbReference>
<dbReference type="GO" id="GO:0046872">
    <property type="term" value="F:metal ion binding"/>
    <property type="evidence" value="ECO:0007669"/>
    <property type="project" value="UniProtKB-KW"/>
</dbReference>
<proteinExistence type="predicted"/>
<keyword evidence="9" id="KW-0560">Oxidoreductase</keyword>
<evidence type="ECO:0000259" key="8">
    <source>
        <dbReference type="PROSITE" id="PS51669"/>
    </source>
</evidence>
<protein>
    <submittedName>
        <fullName evidence="9">Respiratory nitrate reductase subunit alpha</fullName>
        <ecNumber evidence="9">1.7.99.4</ecNumber>
    </submittedName>
</protein>
<name>A0A2X3FAS3_KLEPN</name>
<dbReference type="Proteomes" id="UP000251721">
    <property type="component" value="Unassembled WGS sequence"/>
</dbReference>
<dbReference type="Gene3D" id="4.10.1200.10">
    <property type="entry name" value="nitrate reductase tail"/>
    <property type="match status" value="1"/>
</dbReference>
<feature type="domain" description="4Fe-4S Mo/W bis-MGD-type" evidence="8">
    <location>
        <begin position="43"/>
        <end position="107"/>
    </location>
</feature>
<dbReference type="InterPro" id="IPR028189">
    <property type="entry name" value="Nitr_red_alph_N"/>
</dbReference>
<keyword evidence="5" id="KW-0408">Iron</keyword>
<evidence type="ECO:0000256" key="5">
    <source>
        <dbReference type="ARBA" id="ARBA00023004"/>
    </source>
</evidence>
<dbReference type="EC" id="1.7.99.4" evidence="9"/>
<dbReference type="PROSITE" id="PS51669">
    <property type="entry name" value="4FE4S_MOW_BIS_MGD"/>
    <property type="match status" value="1"/>
</dbReference>
<dbReference type="PROSITE" id="PS00551">
    <property type="entry name" value="MOLYBDOPTERIN_PROK_1"/>
    <property type="match status" value="1"/>
</dbReference>
<reference evidence="9 10" key="1">
    <citation type="submission" date="2018-06" db="EMBL/GenBank/DDBJ databases">
        <authorList>
            <consortium name="Pathogen Informatics"/>
            <person name="Doyle S."/>
        </authorList>
    </citation>
    <scope>NUCLEOTIDE SEQUENCE [LARGE SCALE GENOMIC DNA]</scope>
    <source>
        <strain evidence="9 10">NCTC13465</strain>
    </source>
</reference>
<evidence type="ECO:0000256" key="6">
    <source>
        <dbReference type="ARBA" id="ARBA00023014"/>
    </source>
</evidence>
<evidence type="ECO:0000313" key="9">
    <source>
        <dbReference type="EMBL" id="SQC43105.1"/>
    </source>
</evidence>
<evidence type="ECO:0000256" key="1">
    <source>
        <dbReference type="ARBA" id="ARBA00001942"/>
    </source>
</evidence>
<dbReference type="InterPro" id="IPR006656">
    <property type="entry name" value="Mopterin_OxRdtase"/>
</dbReference>
<comment type="cofactor">
    <cofactor evidence="1">
        <name>Mo-bis(molybdopterin guanine dinucleotide)</name>
        <dbReference type="ChEBI" id="CHEBI:60539"/>
    </cofactor>
</comment>